<dbReference type="EMBL" id="CP001792">
    <property type="protein sequence ID" value="ACX73710.1"/>
    <property type="molecule type" value="Genomic_DNA"/>
</dbReference>
<dbReference type="PATRIC" id="fig|59374.8.peg.479"/>
<gene>
    <name evidence="4" type="ordered locus">Fisuc_0096</name>
    <name evidence="5" type="ordered locus">FSU_0496</name>
</gene>
<dbReference type="OrthoDB" id="580767at2"/>
<dbReference type="RefSeq" id="WP_012819940.1">
    <property type="nucleotide sequence ID" value="NC_013410.1"/>
</dbReference>
<proteinExistence type="predicted"/>
<dbReference type="PANTHER" id="PTHR13696:SF52">
    <property type="entry name" value="PARA FAMILY PROTEIN CT_582"/>
    <property type="match status" value="1"/>
</dbReference>
<dbReference type="Pfam" id="PF10609">
    <property type="entry name" value="ParA"/>
    <property type="match status" value="1"/>
</dbReference>
<dbReference type="STRING" id="59374.FSU_0496"/>
<keyword evidence="7" id="KW-1185">Reference proteome</keyword>
<evidence type="ECO:0000256" key="2">
    <source>
        <dbReference type="ARBA" id="ARBA00022840"/>
    </source>
</evidence>
<dbReference type="GO" id="GO:0005524">
    <property type="term" value="F:ATP binding"/>
    <property type="evidence" value="ECO:0007669"/>
    <property type="project" value="UniProtKB-KW"/>
</dbReference>
<accession>C9RJ66</accession>
<reference evidence="5" key="3">
    <citation type="submission" date="2010-08" db="EMBL/GenBank/DDBJ databases">
        <authorList>
            <person name="Durkin A.S."/>
            <person name="Nelson K.E."/>
            <person name="Morrison M."/>
            <person name="Forsberg C.W."/>
            <person name="Wilson D.B."/>
            <person name="Russell J.B."/>
            <person name="Cann I.K.O."/>
            <person name="Mackie R.I."/>
            <person name="White B.A."/>
        </authorList>
    </citation>
    <scope>NUCLEOTIDE SEQUENCE</scope>
    <source>
        <strain evidence="5">S85</strain>
    </source>
</reference>
<feature type="transmembrane region" description="Helical" evidence="3">
    <location>
        <begin position="1010"/>
        <end position="1038"/>
    </location>
</feature>
<dbReference type="Proteomes" id="UP000000517">
    <property type="component" value="Chromosome"/>
</dbReference>
<evidence type="ECO:0000313" key="6">
    <source>
        <dbReference type="Proteomes" id="UP000000517"/>
    </source>
</evidence>
<dbReference type="KEGG" id="fsu:Fisuc_0096"/>
<dbReference type="Proteomes" id="UP000001497">
    <property type="component" value="Chromosome"/>
</dbReference>
<sequence>MTFISKYAIALQAFLHSLINEERGEKFKVFIRAGFQIDVFVFLFNHQHHQDIEKKFDNFCKANKDLADLDPIAENDEIQIFFNIYPISELEDSFYSSIVNKPNCIDYGPRYRFDSFYSTSKIDLTKEDQTKIPVITFYSHKGGVGRTTAMASYALHLAKLEKNVAIIDCDLEAPGYLNFFNLSENDEHEELKEGKKNGLVEFLCDSQFLGKNIKIEDYILNVGARNRNSNYHPALDRIWLIPAGNLNEGVTEDNALESPNRQDYIEGLAKLNLGNTQNVIKSFNTLFEHLKTLNVDAILIDSRTGFNDIFGTATLHLSSCVVGFFGLSRQNEPGLINLLAKHVQNENLFKLILAYSILPKNYKEDNILMEAYNRMETFIMNVYDQKNAPTRIPIHRNDDLERIGIGDLAADKKFIDMNTSTDRNIQFSDYTQLFNEIDRNCFPEGLLSSIFGLMADNLKSNKDNRYNSYDLRNIILQHLKKVLDESINSAEEDRINENTFFYRQCMNDLFDKDKFIICGRKGTGKTHLCKSLQNQQISNKIKSNSRQKDNAEFIYANALPDNKDQEVALSIIIRSAFNKDVDYLNLWRIYTWSKLFLDNGNESLSEIRSVVKQQSPLANKYSSINGELDTLEFMELVNDIDSLLHIVEDLYRFDEELAKNNKKLLILYDKLDLYIRPSYWEKAISSLFEYWTHAGSNLHNIAPKIFIRTDLFWQSIQGSITELSPNNIISTEWTIEEIFGYLFKLIFSDQRASSAYWDIAKNFGIDPQYIADTEKAFKTNNNQLKVLSQAEMEPLLQVFFGKDTQGLGKPWDYFKKELSNADYTTNLQLFINILYHNAIDKSLAIAKSNITEIISPAIYTSTEVRAYAAKMLFEKLAEDQFCKNLANFQHAVFFADNGLYRYKSLDTNKFDNLINTVCEQNKFLDFGSTKENLINAIFSNGIMTINNTTKGDIFVFAPLYWYPWGLQEVSFESKNKTIKKNDEYFEYKDELASNNADAAKKAIIASNAALMALGLGSIFGGPVVASVASAAVIATSIAKMISKINSKK</sequence>
<dbReference type="eggNOG" id="COG0489">
    <property type="taxonomic scope" value="Bacteria"/>
</dbReference>
<evidence type="ECO:0000313" key="4">
    <source>
        <dbReference type="EMBL" id="ACX73710.1"/>
    </source>
</evidence>
<dbReference type="InterPro" id="IPR027417">
    <property type="entry name" value="P-loop_NTPase"/>
</dbReference>
<keyword evidence="1" id="KW-0547">Nucleotide-binding</keyword>
<evidence type="ECO:0000256" key="1">
    <source>
        <dbReference type="ARBA" id="ARBA00022741"/>
    </source>
</evidence>
<dbReference type="HOGENOM" id="CLU_290150_0_0_0"/>
<dbReference type="AlphaFoldDB" id="C9RJ66"/>
<keyword evidence="2" id="KW-0067">ATP-binding</keyword>
<keyword evidence="3" id="KW-0472">Membrane</keyword>
<dbReference type="SUPFAM" id="SSF52540">
    <property type="entry name" value="P-loop containing nucleoside triphosphate hydrolases"/>
    <property type="match status" value="1"/>
</dbReference>
<dbReference type="KEGG" id="fsc:FSU_0496"/>
<evidence type="ECO:0000313" key="5">
    <source>
        <dbReference type="EMBL" id="ADL25906.1"/>
    </source>
</evidence>
<dbReference type="Gene3D" id="3.40.50.300">
    <property type="entry name" value="P-loop containing nucleotide triphosphate hydrolases"/>
    <property type="match status" value="2"/>
</dbReference>
<dbReference type="EMBL" id="CP002158">
    <property type="protein sequence ID" value="ADL25906.1"/>
    <property type="molecule type" value="Genomic_DNA"/>
</dbReference>
<dbReference type="InterPro" id="IPR033756">
    <property type="entry name" value="YlxH/NBP35"/>
</dbReference>
<keyword evidence="3" id="KW-0812">Transmembrane</keyword>
<dbReference type="PANTHER" id="PTHR13696">
    <property type="entry name" value="P-LOOP CONTAINING NUCLEOSIDE TRIPHOSPHATE HYDROLASE"/>
    <property type="match status" value="1"/>
</dbReference>
<reference evidence="6" key="2">
    <citation type="submission" date="2010-08" db="EMBL/GenBank/DDBJ databases">
        <title>Complete sequence of Fibrobacter succinogenes subsp. succinogenes S85.</title>
        <authorList>
            <person name="Durkin A.S."/>
            <person name="Nelson K.E."/>
            <person name="Morrison M."/>
            <person name="Forsberg C.W."/>
            <person name="Wilson D.B."/>
            <person name="Russell J.B."/>
            <person name="Cann I.K.O."/>
            <person name="Mackie R.I."/>
            <person name="White B.A."/>
        </authorList>
    </citation>
    <scope>NUCLEOTIDE SEQUENCE [LARGE SCALE GENOMIC DNA]</scope>
    <source>
        <strain evidence="6">ATCC 19169 / S85</strain>
    </source>
</reference>
<organism evidence="5 6">
    <name type="scientific">Fibrobacter succinogenes (strain ATCC 19169 / S85)</name>
    <dbReference type="NCBI Taxonomy" id="59374"/>
    <lineage>
        <taxon>Bacteria</taxon>
        <taxon>Pseudomonadati</taxon>
        <taxon>Fibrobacterota</taxon>
        <taxon>Fibrobacteria</taxon>
        <taxon>Fibrobacterales</taxon>
        <taxon>Fibrobacteraceae</taxon>
        <taxon>Fibrobacter</taxon>
    </lineage>
</organism>
<evidence type="ECO:0000313" key="7">
    <source>
        <dbReference type="Proteomes" id="UP000001497"/>
    </source>
</evidence>
<dbReference type="InterPro" id="IPR050678">
    <property type="entry name" value="DNA_Partitioning_ATPase"/>
</dbReference>
<name>C9RJ66_FIBSS</name>
<protein>
    <submittedName>
        <fullName evidence="5">Uncharacterized protein</fullName>
    </submittedName>
</protein>
<evidence type="ECO:0000256" key="3">
    <source>
        <dbReference type="SAM" id="Phobius"/>
    </source>
</evidence>
<dbReference type="NCBIfam" id="NF047398">
    <property type="entry name" value="AAA_KGGVGR"/>
    <property type="match status" value="1"/>
</dbReference>
<reference evidence="4 7" key="1">
    <citation type="submission" date="2009-10" db="EMBL/GenBank/DDBJ databases">
        <title>Complete sequence of Fibrobacter succinogenes subsp. succinogenes S85.</title>
        <authorList>
            <consortium name="US DOE Joint Genome Institute"/>
            <person name="Lucas S."/>
            <person name="Copeland A."/>
            <person name="Lapidus A."/>
            <person name="Glavina del Rio T."/>
            <person name="Tice H."/>
            <person name="Bruce D."/>
            <person name="Goodwin L."/>
            <person name="Pitluck S."/>
            <person name="Chertkov O."/>
            <person name="Detter J.C."/>
            <person name="Han C."/>
            <person name="Tapia R."/>
            <person name="Larimer F."/>
            <person name="Land M."/>
            <person name="Hauser L."/>
            <person name="Kyrpides N."/>
            <person name="Mikhailova N."/>
            <person name="Weimer P.J."/>
            <person name="Stevenson D.M."/>
            <person name="Boyum J."/>
            <person name="Brumm P.I."/>
            <person name="Mead D."/>
        </authorList>
    </citation>
    <scope>NUCLEOTIDE SEQUENCE [LARGE SCALE GENOMIC DNA]</scope>
    <source>
        <strain evidence="7">ATCC 19169 / S85</strain>
        <strain evidence="4">S85</strain>
    </source>
</reference>
<keyword evidence="3" id="KW-1133">Transmembrane helix</keyword>